<dbReference type="EMBL" id="BMGJ01000004">
    <property type="protein sequence ID" value="GGD60561.1"/>
    <property type="molecule type" value="Genomic_DNA"/>
</dbReference>
<gene>
    <name evidence="1" type="ORF">GCM10011357_14820</name>
</gene>
<sequence>MVGLLMKVTLIQQGIIKQVRVFGVHCSSGVEWIAGVICDRTHNVTVHYIHPFLPIISAMFGEVRITAYI</sequence>
<reference evidence="2" key="1">
    <citation type="journal article" date="2019" name="Int. J. Syst. Evol. Microbiol.">
        <title>The Global Catalogue of Microorganisms (GCM) 10K type strain sequencing project: providing services to taxonomists for standard genome sequencing and annotation.</title>
        <authorList>
            <consortium name="The Broad Institute Genomics Platform"/>
            <consortium name="The Broad Institute Genome Sequencing Center for Infectious Disease"/>
            <person name="Wu L."/>
            <person name="Ma J."/>
        </authorList>
    </citation>
    <scope>NUCLEOTIDE SEQUENCE [LARGE SCALE GENOMIC DNA]</scope>
    <source>
        <strain evidence="2">CGMCC 1.12923</strain>
    </source>
</reference>
<dbReference type="Proteomes" id="UP000614272">
    <property type="component" value="Unassembled WGS sequence"/>
</dbReference>
<evidence type="ECO:0000313" key="1">
    <source>
        <dbReference type="EMBL" id="GGD60561.1"/>
    </source>
</evidence>
<protein>
    <submittedName>
        <fullName evidence="1">Uncharacterized protein</fullName>
    </submittedName>
</protein>
<accession>A0ABQ1R6U3</accession>
<proteinExistence type="predicted"/>
<organism evidence="1 2">
    <name type="scientific">Lacimicrobium alkaliphilum</name>
    <dbReference type="NCBI Taxonomy" id="1526571"/>
    <lineage>
        <taxon>Bacteria</taxon>
        <taxon>Pseudomonadati</taxon>
        <taxon>Pseudomonadota</taxon>
        <taxon>Gammaproteobacteria</taxon>
        <taxon>Alteromonadales</taxon>
        <taxon>Alteromonadaceae</taxon>
        <taxon>Lacimicrobium</taxon>
    </lineage>
</organism>
<evidence type="ECO:0000313" key="2">
    <source>
        <dbReference type="Proteomes" id="UP000614272"/>
    </source>
</evidence>
<keyword evidence="2" id="KW-1185">Reference proteome</keyword>
<name>A0ABQ1R6U3_9ALTE</name>
<comment type="caution">
    <text evidence="1">The sequence shown here is derived from an EMBL/GenBank/DDBJ whole genome shotgun (WGS) entry which is preliminary data.</text>
</comment>